<evidence type="ECO:0000313" key="2">
    <source>
        <dbReference type="Proteomes" id="UP001642540"/>
    </source>
</evidence>
<keyword evidence="2" id="KW-1185">Reference proteome</keyword>
<sequence>MPDKCRQQGWFYCFSDKLCHVSKDDARDCFFKCVNIDGDLMCSAYGCVYDYTTNSCGGTFRPGKFAVNLCANSTFDSDGNWYKTDIIRRRCYPRRMPEIFPQNIKTEDYTLYRNQLEDEVMITIDVPVYEDGKYELILRISDVAFSRTSTATRYLRGFISNGIKSVTIFAGLQVNGGTGAPPPAVDQIVEITVNDNAKQMSVNGEDFEIFNYRFMVRVIRDTGTTLMHAILNAILLRKL</sequence>
<gene>
    <name evidence="1" type="ORF">ODALV1_LOCUS5682</name>
</gene>
<reference evidence="1 2" key="1">
    <citation type="submission" date="2024-08" db="EMBL/GenBank/DDBJ databases">
        <authorList>
            <person name="Cucini C."/>
            <person name="Frati F."/>
        </authorList>
    </citation>
    <scope>NUCLEOTIDE SEQUENCE [LARGE SCALE GENOMIC DNA]</scope>
</reference>
<organism evidence="1 2">
    <name type="scientific">Orchesella dallaii</name>
    <dbReference type="NCBI Taxonomy" id="48710"/>
    <lineage>
        <taxon>Eukaryota</taxon>
        <taxon>Metazoa</taxon>
        <taxon>Ecdysozoa</taxon>
        <taxon>Arthropoda</taxon>
        <taxon>Hexapoda</taxon>
        <taxon>Collembola</taxon>
        <taxon>Entomobryomorpha</taxon>
        <taxon>Entomobryoidea</taxon>
        <taxon>Orchesellidae</taxon>
        <taxon>Orchesellinae</taxon>
        <taxon>Orchesella</taxon>
    </lineage>
</organism>
<protein>
    <submittedName>
        <fullName evidence="1">Uncharacterized protein</fullName>
    </submittedName>
</protein>
<evidence type="ECO:0000313" key="1">
    <source>
        <dbReference type="EMBL" id="CAL8084061.1"/>
    </source>
</evidence>
<comment type="caution">
    <text evidence="1">The sequence shown here is derived from an EMBL/GenBank/DDBJ whole genome shotgun (WGS) entry which is preliminary data.</text>
</comment>
<accession>A0ABP1PZT0</accession>
<name>A0ABP1PZT0_9HEXA</name>
<dbReference type="Proteomes" id="UP001642540">
    <property type="component" value="Unassembled WGS sequence"/>
</dbReference>
<proteinExistence type="predicted"/>
<dbReference type="EMBL" id="CAXLJM020000017">
    <property type="protein sequence ID" value="CAL8084061.1"/>
    <property type="molecule type" value="Genomic_DNA"/>
</dbReference>